<organism evidence="3 4">
    <name type="scientific">Flavobacterium rakeshii</name>
    <dbReference type="NCBI Taxonomy" id="1038845"/>
    <lineage>
        <taxon>Bacteria</taxon>
        <taxon>Pseudomonadati</taxon>
        <taxon>Bacteroidota</taxon>
        <taxon>Flavobacteriia</taxon>
        <taxon>Flavobacteriales</taxon>
        <taxon>Flavobacteriaceae</taxon>
        <taxon>Flavobacterium</taxon>
    </lineage>
</organism>
<feature type="compositionally biased region" description="Basic and acidic residues" evidence="1">
    <location>
        <begin position="74"/>
        <end position="89"/>
    </location>
</feature>
<dbReference type="EMBL" id="WOWP01000053">
    <property type="protein sequence ID" value="MUV04581.1"/>
    <property type="molecule type" value="Genomic_DNA"/>
</dbReference>
<feature type="domain" description="Conjugative transposon TraM C-terminal" evidence="2">
    <location>
        <begin position="270"/>
        <end position="413"/>
    </location>
</feature>
<protein>
    <submittedName>
        <fullName evidence="3">Conjugative transposon protein TraM</fullName>
    </submittedName>
</protein>
<dbReference type="AlphaFoldDB" id="A0A6N8HFX6"/>
<keyword evidence="4" id="KW-1185">Reference proteome</keyword>
<dbReference type="InterPro" id="IPR022187">
    <property type="entry name" value="Conjug_transposon_TraM"/>
</dbReference>
<feature type="region of interest" description="Disordered" evidence="1">
    <location>
        <begin position="74"/>
        <end position="123"/>
    </location>
</feature>
<dbReference type="RefSeq" id="WP_157483839.1">
    <property type="nucleotide sequence ID" value="NZ_WOWP01000053.1"/>
</dbReference>
<proteinExistence type="predicted"/>
<name>A0A6N8HFX6_9FLAO</name>
<dbReference type="NCBIfam" id="TIGR03779">
    <property type="entry name" value="Bac_Flav_CT_M"/>
    <property type="match status" value="1"/>
</dbReference>
<evidence type="ECO:0000259" key="2">
    <source>
        <dbReference type="Pfam" id="PF12508"/>
    </source>
</evidence>
<dbReference type="OrthoDB" id="1453786at2"/>
<evidence type="ECO:0000313" key="3">
    <source>
        <dbReference type="EMBL" id="MUV04581.1"/>
    </source>
</evidence>
<dbReference type="Pfam" id="PF12508">
    <property type="entry name" value="Transposon_TraM"/>
    <property type="match status" value="1"/>
</dbReference>
<sequence>MKKEKKEKNKRHRKVLLLLPLILLPLSAALFMVMGGGSTSETVRKREGFNLILPTSGEKQKELQNKLRYYERAEAEEAKTEEWRKKDPNYRFAQTEEPTGDSPDSDYRDDGEPKGLQLLHNPNEQKVYKKLEALQKVLEQPNYSTQQHSIAPAFEEERNGRRELEQMQALMTSMEKAPERDPEMEQINGMLETILDIQYPERMEEKLRKASQQSRGTVFSVFASPQQSKVGYLSPNIIRAYNTTERSSSGTNRFYSLEESKTTDNYPNAITASIAEAQTLVSGATVKLRLDQQVYLNGSTIEPNTFIYGLAGLKGERLMISVTGIRSGNSIYPVELEAYDLDGLKGIYIPGAITRDVAKNSVERSSQNIGLTTLSDSWSAQAAGAGIEAAKGLVRKKAKQVKVSLKAGYQILLIDEKQQDEPIIR</sequence>
<dbReference type="InterPro" id="IPR055407">
    <property type="entry name" value="TraM_C"/>
</dbReference>
<reference evidence="3 4" key="1">
    <citation type="submission" date="2019-12" db="EMBL/GenBank/DDBJ databases">
        <authorList>
            <person name="Sun J.-Q."/>
        </authorList>
    </citation>
    <scope>NUCLEOTIDE SEQUENCE [LARGE SCALE GENOMIC DNA]</scope>
    <source>
        <strain evidence="3 4">JCM 17928</strain>
    </source>
</reference>
<evidence type="ECO:0000313" key="4">
    <source>
        <dbReference type="Proteomes" id="UP000433945"/>
    </source>
</evidence>
<accession>A0A6N8HFX6</accession>
<dbReference type="Proteomes" id="UP000433945">
    <property type="component" value="Unassembled WGS sequence"/>
</dbReference>
<evidence type="ECO:0000256" key="1">
    <source>
        <dbReference type="SAM" id="MobiDB-lite"/>
    </source>
</evidence>
<comment type="caution">
    <text evidence="3">The sequence shown here is derived from an EMBL/GenBank/DDBJ whole genome shotgun (WGS) entry which is preliminary data.</text>
</comment>
<gene>
    <name evidence="3" type="primary">traM</name>
    <name evidence="3" type="ORF">GN157_12765</name>
</gene>